<dbReference type="Proteomes" id="UP000032141">
    <property type="component" value="Chromosome C1"/>
</dbReference>
<accession>A0A0D3A7D7</accession>
<evidence type="ECO:0000313" key="2">
    <source>
        <dbReference type="EnsemblPlants" id="Bo1g052860.1"/>
    </source>
</evidence>
<evidence type="ECO:0000313" key="3">
    <source>
        <dbReference type="Proteomes" id="UP000032141"/>
    </source>
</evidence>
<name>A0A0D3A7D7_BRAOL</name>
<dbReference type="Gramene" id="Bo1g052860.1">
    <property type="protein sequence ID" value="Bo1g052860.1"/>
    <property type="gene ID" value="Bo1g052860"/>
</dbReference>
<protein>
    <recommendedName>
        <fullName evidence="4">Retrotransposon gag domain-containing protein</fullName>
    </recommendedName>
</protein>
<feature type="compositionally biased region" description="Low complexity" evidence="1">
    <location>
        <begin position="79"/>
        <end position="96"/>
    </location>
</feature>
<organism evidence="2 3">
    <name type="scientific">Brassica oleracea var. oleracea</name>
    <dbReference type="NCBI Taxonomy" id="109376"/>
    <lineage>
        <taxon>Eukaryota</taxon>
        <taxon>Viridiplantae</taxon>
        <taxon>Streptophyta</taxon>
        <taxon>Embryophyta</taxon>
        <taxon>Tracheophyta</taxon>
        <taxon>Spermatophyta</taxon>
        <taxon>Magnoliopsida</taxon>
        <taxon>eudicotyledons</taxon>
        <taxon>Gunneridae</taxon>
        <taxon>Pentapetalae</taxon>
        <taxon>rosids</taxon>
        <taxon>malvids</taxon>
        <taxon>Brassicales</taxon>
        <taxon>Brassicaceae</taxon>
        <taxon>Brassiceae</taxon>
        <taxon>Brassica</taxon>
    </lineage>
</organism>
<reference evidence="2 3" key="1">
    <citation type="journal article" date="2014" name="Genome Biol.">
        <title>Transcriptome and methylome profiling reveals relics of genome dominance in the mesopolyploid Brassica oleracea.</title>
        <authorList>
            <person name="Parkin I.A."/>
            <person name="Koh C."/>
            <person name="Tang H."/>
            <person name="Robinson S.J."/>
            <person name="Kagale S."/>
            <person name="Clarke W.E."/>
            <person name="Town C.D."/>
            <person name="Nixon J."/>
            <person name="Krishnakumar V."/>
            <person name="Bidwell S.L."/>
            <person name="Denoeud F."/>
            <person name="Belcram H."/>
            <person name="Links M.G."/>
            <person name="Just J."/>
            <person name="Clarke C."/>
            <person name="Bender T."/>
            <person name="Huebert T."/>
            <person name="Mason A.S."/>
            <person name="Pires J.C."/>
            <person name="Barker G."/>
            <person name="Moore J."/>
            <person name="Walley P.G."/>
            <person name="Manoli S."/>
            <person name="Batley J."/>
            <person name="Edwards D."/>
            <person name="Nelson M.N."/>
            <person name="Wang X."/>
            <person name="Paterson A.H."/>
            <person name="King G."/>
            <person name="Bancroft I."/>
            <person name="Chalhoub B."/>
            <person name="Sharpe A.G."/>
        </authorList>
    </citation>
    <scope>NUCLEOTIDE SEQUENCE</scope>
    <source>
        <strain evidence="2 3">cv. TO1000</strain>
    </source>
</reference>
<evidence type="ECO:0008006" key="4">
    <source>
        <dbReference type="Google" id="ProtNLM"/>
    </source>
</evidence>
<evidence type="ECO:0000256" key="1">
    <source>
        <dbReference type="SAM" id="MobiDB-lite"/>
    </source>
</evidence>
<dbReference type="AlphaFoldDB" id="A0A0D3A7D7"/>
<sequence>MTKKTTEGTSQDMSDLRALIIEMQTALATTIQTSMQTSIQQLGESLATRLDTINTTLLNRLEPQNQQPGIVPQQQLLPLHQQRQRQLSSQQQPLHQHQQRLQRHDQLGNVRDLDIHANEEEEEDDRHRQVYRDDLQHRRNFDNRWENGFKVDIPEFHGGLKGDDLIDWMVAVEEILDFKQVPPERQVFLVAMRYRSHAATWWKQLKTTRSRTGKAPI</sequence>
<dbReference type="EnsemblPlants" id="Bo1g052860.1">
    <property type="protein sequence ID" value="Bo1g052860.1"/>
    <property type="gene ID" value="Bo1g052860"/>
</dbReference>
<reference evidence="2" key="2">
    <citation type="submission" date="2015-03" db="UniProtKB">
        <authorList>
            <consortium name="EnsemblPlants"/>
        </authorList>
    </citation>
    <scope>IDENTIFICATION</scope>
</reference>
<dbReference type="HOGENOM" id="CLU_129510_0_0_1"/>
<keyword evidence="3" id="KW-1185">Reference proteome</keyword>
<feature type="region of interest" description="Disordered" evidence="1">
    <location>
        <begin position="79"/>
        <end position="109"/>
    </location>
</feature>
<proteinExistence type="predicted"/>